<dbReference type="Pfam" id="PF17765">
    <property type="entry name" value="MLTR_LBD"/>
    <property type="match status" value="1"/>
</dbReference>
<dbReference type="InterPro" id="IPR001387">
    <property type="entry name" value="Cro/C1-type_HTH"/>
</dbReference>
<gene>
    <name evidence="2" type="ORF">RM423_16705</name>
</gene>
<dbReference type="Gene3D" id="1.10.260.40">
    <property type="entry name" value="lambda repressor-like DNA-binding domains"/>
    <property type="match status" value="1"/>
</dbReference>
<dbReference type="Proteomes" id="UP001183176">
    <property type="component" value="Unassembled WGS sequence"/>
</dbReference>
<dbReference type="SUPFAM" id="SSF47413">
    <property type="entry name" value="lambda repressor-like DNA-binding domains"/>
    <property type="match status" value="1"/>
</dbReference>
<dbReference type="SMART" id="SM00530">
    <property type="entry name" value="HTH_XRE"/>
    <property type="match status" value="1"/>
</dbReference>
<evidence type="ECO:0000313" key="3">
    <source>
        <dbReference type="Proteomes" id="UP001183176"/>
    </source>
</evidence>
<comment type="caution">
    <text evidence="2">The sequence shown here is derived from an EMBL/GenBank/DDBJ whole genome shotgun (WGS) entry which is preliminary data.</text>
</comment>
<protein>
    <submittedName>
        <fullName evidence="2">Helix-turn-helix transcriptional regulator</fullName>
    </submittedName>
</protein>
<reference evidence="3" key="1">
    <citation type="submission" date="2023-07" db="EMBL/GenBank/DDBJ databases">
        <title>30 novel species of actinomycetes from the DSMZ collection.</title>
        <authorList>
            <person name="Nouioui I."/>
        </authorList>
    </citation>
    <scope>NUCLEOTIDE SEQUENCE [LARGE SCALE GENOMIC DNA]</scope>
    <source>
        <strain evidence="3">DSM 44399</strain>
    </source>
</reference>
<keyword evidence="3" id="KW-1185">Reference proteome</keyword>
<name>A0ABU2JDM5_9ACTN</name>
<accession>A0ABU2JDM5</accession>
<dbReference type="PANTHER" id="PTHR35010">
    <property type="entry name" value="BLL4672 PROTEIN-RELATED"/>
    <property type="match status" value="1"/>
</dbReference>
<dbReference type="InterPro" id="IPR010982">
    <property type="entry name" value="Lambda_DNA-bd_dom_sf"/>
</dbReference>
<evidence type="ECO:0000313" key="2">
    <source>
        <dbReference type="EMBL" id="MDT0263032.1"/>
    </source>
</evidence>
<sequence length="276" mass="29840">MDGLGGALRAWRERLTTADVGLPSFGRRRAPGLRREEVAALAGVSVDYLVRLEQGRARHPSAQVAEALARALRLHDTERDHLLHLAGLADPQPGLVPTRITPGVQRLLDRFGDAPVSVLDAAWNLLAWNPLWAALIGDPSNWHGRDRNLVWRAFTDRPSRVVLTDAEHEQWRSGLVADLRLVLARYPDDPSLAALVGELNRTSEAFAALWATGGVGVQAAARKTFLHPDVGHLTLDCDVLVVQGTDLRVVAYTAVPSSADAEALALIGVLGLQTVS</sequence>
<dbReference type="PROSITE" id="PS50943">
    <property type="entry name" value="HTH_CROC1"/>
    <property type="match status" value="1"/>
</dbReference>
<feature type="domain" description="HTH cro/C1-type" evidence="1">
    <location>
        <begin position="28"/>
        <end position="79"/>
    </location>
</feature>
<organism evidence="2 3">
    <name type="scientific">Jatrophihabitans lederbergiae</name>
    <dbReference type="NCBI Taxonomy" id="3075547"/>
    <lineage>
        <taxon>Bacteria</taxon>
        <taxon>Bacillati</taxon>
        <taxon>Actinomycetota</taxon>
        <taxon>Actinomycetes</taxon>
        <taxon>Jatrophihabitantales</taxon>
        <taxon>Jatrophihabitantaceae</taxon>
        <taxon>Jatrophihabitans</taxon>
    </lineage>
</organism>
<dbReference type="RefSeq" id="WP_311424178.1">
    <property type="nucleotide sequence ID" value="NZ_JAVREH010000027.1"/>
</dbReference>
<dbReference type="Gene3D" id="3.30.450.180">
    <property type="match status" value="1"/>
</dbReference>
<dbReference type="EMBL" id="JAVREH010000027">
    <property type="protein sequence ID" value="MDT0263032.1"/>
    <property type="molecule type" value="Genomic_DNA"/>
</dbReference>
<dbReference type="CDD" id="cd00093">
    <property type="entry name" value="HTH_XRE"/>
    <property type="match status" value="1"/>
</dbReference>
<dbReference type="InterPro" id="IPR041413">
    <property type="entry name" value="MLTR_LBD"/>
</dbReference>
<dbReference type="PANTHER" id="PTHR35010:SF2">
    <property type="entry name" value="BLL4672 PROTEIN"/>
    <property type="match status" value="1"/>
</dbReference>
<proteinExistence type="predicted"/>
<dbReference type="Pfam" id="PF13560">
    <property type="entry name" value="HTH_31"/>
    <property type="match status" value="1"/>
</dbReference>
<evidence type="ECO:0000259" key="1">
    <source>
        <dbReference type="PROSITE" id="PS50943"/>
    </source>
</evidence>